<evidence type="ECO:0000256" key="8">
    <source>
        <dbReference type="ARBA" id="ARBA00023065"/>
    </source>
</evidence>
<dbReference type="SFLD" id="SFLDG01168">
    <property type="entry name" value="Ferric_reductase_subgroup_(FRE"/>
    <property type="match status" value="1"/>
</dbReference>
<feature type="transmembrane region" description="Helical" evidence="10">
    <location>
        <begin position="52"/>
        <end position="73"/>
    </location>
</feature>
<evidence type="ECO:0000256" key="3">
    <source>
        <dbReference type="ARBA" id="ARBA00022448"/>
    </source>
</evidence>
<dbReference type="InterPro" id="IPR051410">
    <property type="entry name" value="Ferric/Cupric_Reductase"/>
</dbReference>
<keyword evidence="3" id="KW-0813">Transport</keyword>
<dbReference type="Proteomes" id="UP001629113">
    <property type="component" value="Unassembled WGS sequence"/>
</dbReference>
<gene>
    <name evidence="12" type="ORF">PVAG01_10141</name>
</gene>
<evidence type="ECO:0000256" key="7">
    <source>
        <dbReference type="ARBA" id="ARBA00023002"/>
    </source>
</evidence>
<feature type="domain" description="FAD-binding FR-type" evidence="11">
    <location>
        <begin position="268"/>
        <end position="453"/>
    </location>
</feature>
<dbReference type="InterPro" id="IPR013112">
    <property type="entry name" value="FAD-bd_8"/>
</dbReference>
<keyword evidence="7" id="KW-0560">Oxidoreductase</keyword>
<evidence type="ECO:0000256" key="5">
    <source>
        <dbReference type="ARBA" id="ARBA00022982"/>
    </source>
</evidence>
<dbReference type="Pfam" id="PF08022">
    <property type="entry name" value="FAD_binding_8"/>
    <property type="match status" value="1"/>
</dbReference>
<evidence type="ECO:0000256" key="6">
    <source>
        <dbReference type="ARBA" id="ARBA00022989"/>
    </source>
</evidence>
<dbReference type="SUPFAM" id="SSF52343">
    <property type="entry name" value="Ferredoxin reductase-like, C-terminal NADP-linked domain"/>
    <property type="match status" value="1"/>
</dbReference>
<evidence type="ECO:0000256" key="1">
    <source>
        <dbReference type="ARBA" id="ARBA00004141"/>
    </source>
</evidence>
<dbReference type="Pfam" id="PF01794">
    <property type="entry name" value="Ferric_reduct"/>
    <property type="match status" value="1"/>
</dbReference>
<dbReference type="PROSITE" id="PS51384">
    <property type="entry name" value="FAD_FR"/>
    <property type="match status" value="1"/>
</dbReference>
<reference evidence="12 13" key="1">
    <citation type="submission" date="2024-06" db="EMBL/GenBank/DDBJ databases">
        <title>Complete genome of Phlyctema vagabunda strain 19-DSS-EL-015.</title>
        <authorList>
            <person name="Fiorenzani C."/>
        </authorList>
    </citation>
    <scope>NUCLEOTIDE SEQUENCE [LARGE SCALE GENOMIC DNA]</scope>
    <source>
        <strain evidence="12 13">19-DSS-EL-015</strain>
    </source>
</reference>
<dbReference type="EMBL" id="JBFCZG010000009">
    <property type="protein sequence ID" value="KAL3418425.1"/>
    <property type="molecule type" value="Genomic_DNA"/>
</dbReference>
<evidence type="ECO:0000313" key="12">
    <source>
        <dbReference type="EMBL" id="KAL3418425.1"/>
    </source>
</evidence>
<dbReference type="PANTHER" id="PTHR32361:SF3">
    <property type="entry name" value="REDUCTASE, PUTATIVE (AFU_ORTHOLOGUE AFUA_6G13750)-RELATED"/>
    <property type="match status" value="1"/>
</dbReference>
<evidence type="ECO:0000256" key="4">
    <source>
        <dbReference type="ARBA" id="ARBA00022692"/>
    </source>
</evidence>
<evidence type="ECO:0000259" key="11">
    <source>
        <dbReference type="PROSITE" id="PS51384"/>
    </source>
</evidence>
<proteinExistence type="inferred from homology"/>
<feature type="transmembrane region" description="Helical" evidence="10">
    <location>
        <begin position="286"/>
        <end position="306"/>
    </location>
</feature>
<dbReference type="InterPro" id="IPR017927">
    <property type="entry name" value="FAD-bd_FR_type"/>
</dbReference>
<name>A0ABR4P543_9HELO</name>
<accession>A0ABR4P543</accession>
<comment type="caution">
    <text evidence="12">The sequence shown here is derived from an EMBL/GenBank/DDBJ whole genome shotgun (WGS) entry which is preliminary data.</text>
</comment>
<organism evidence="12 13">
    <name type="scientific">Phlyctema vagabunda</name>
    <dbReference type="NCBI Taxonomy" id="108571"/>
    <lineage>
        <taxon>Eukaryota</taxon>
        <taxon>Fungi</taxon>
        <taxon>Dikarya</taxon>
        <taxon>Ascomycota</taxon>
        <taxon>Pezizomycotina</taxon>
        <taxon>Leotiomycetes</taxon>
        <taxon>Helotiales</taxon>
        <taxon>Dermateaceae</taxon>
        <taxon>Phlyctema</taxon>
    </lineage>
</organism>
<feature type="transmembrane region" description="Helical" evidence="10">
    <location>
        <begin position="133"/>
        <end position="153"/>
    </location>
</feature>
<evidence type="ECO:0000313" key="13">
    <source>
        <dbReference type="Proteomes" id="UP001629113"/>
    </source>
</evidence>
<evidence type="ECO:0000256" key="9">
    <source>
        <dbReference type="ARBA" id="ARBA00023136"/>
    </source>
</evidence>
<protein>
    <submittedName>
        <fullName evidence="12">Ferric reductase like transmembrane component</fullName>
    </submittedName>
</protein>
<keyword evidence="6 10" id="KW-1133">Transmembrane helix</keyword>
<dbReference type="Pfam" id="PF08030">
    <property type="entry name" value="NAD_binding_6"/>
    <property type="match status" value="1"/>
</dbReference>
<feature type="transmembrane region" description="Helical" evidence="10">
    <location>
        <begin position="256"/>
        <end position="274"/>
    </location>
</feature>
<dbReference type="InterPro" id="IPR013121">
    <property type="entry name" value="Fe_red_NAD-bd_6"/>
</dbReference>
<keyword evidence="4 10" id="KW-0812">Transmembrane</keyword>
<keyword evidence="9 10" id="KW-0472">Membrane</keyword>
<dbReference type="SFLD" id="SFLDS00052">
    <property type="entry name" value="Ferric_Reductase_Domain"/>
    <property type="match status" value="1"/>
</dbReference>
<dbReference type="Gene3D" id="3.40.50.80">
    <property type="entry name" value="Nucleotide-binding domain of ferredoxin-NADP reductase (FNR) module"/>
    <property type="match status" value="1"/>
</dbReference>
<dbReference type="InterPro" id="IPR013130">
    <property type="entry name" value="Fe3_Rdtase_TM_dom"/>
</dbReference>
<keyword evidence="5" id="KW-0249">Electron transport</keyword>
<dbReference type="InterPro" id="IPR039261">
    <property type="entry name" value="FNR_nucleotide-bd"/>
</dbReference>
<sequence>MENKLFPRQHIQNHSADSDSIPHWGYSSRVIPCTNDAGSCEYLDAVYWMHDISMLYTFILWAVLGGILTLFVFSRALKPSRARNGRFEPEEAVARSPMSLFTRYWKSKTALLRRHLLPESFNSVFGNATRLQLLLLAVLLGYLLLFSLVGIVYKTWITPVKNTDKFNTRTGLGGFSDRVGALAYALTPLAVFLAQRESLLSLLTGIPTQSFNFLHRWLGHIIFIQSILHTIGWTIIEAKLYQPQPKVYRNFIKQTYMIWGCVAMGLISFLWVFSLRRVIRLTGYEFFRKSHAIVALIYIGACWGHWSRLACWMIASLAIVFLDFGIRILRTFLIHVGYMRSGGFGFEAAQAKIQFFDDREGRVVRLDFAHNHEPWHAGQHFYLCFPELSIWQNHPFTVASLPEPHPARPHHTYIVRCLKGETAKLGMLAQRASSEKRTTPVILSGPYGSQSLCEPGNFLAIAGGTGITMALPVVLQHITDYRFQAGIVQLVWIIRRVKDLEWITPELNVLKRHLSSNNTKFSMRVYITREVSSSPASLRESDDEIKRVDVHTVSKSDARSLDEVHEGIEVVWLGDHHPELSEVLREFVEQAPLNGGSVSVVGSGPGSMGTSLRTAVAAANDGGKVWKGQEKYDVHLHWDDRMD</sequence>
<evidence type="ECO:0000256" key="10">
    <source>
        <dbReference type="SAM" id="Phobius"/>
    </source>
</evidence>
<feature type="transmembrane region" description="Helical" evidence="10">
    <location>
        <begin position="312"/>
        <end position="333"/>
    </location>
</feature>
<keyword evidence="8" id="KW-0406">Ion transport</keyword>
<comment type="subcellular location">
    <subcellularLocation>
        <location evidence="1">Membrane</location>
        <topology evidence="1">Multi-pass membrane protein</topology>
    </subcellularLocation>
</comment>
<keyword evidence="13" id="KW-1185">Reference proteome</keyword>
<dbReference type="PANTHER" id="PTHR32361">
    <property type="entry name" value="FERRIC/CUPRIC REDUCTASE TRANSMEMBRANE COMPONENT"/>
    <property type="match status" value="1"/>
</dbReference>
<feature type="transmembrane region" description="Helical" evidence="10">
    <location>
        <begin position="217"/>
        <end position="236"/>
    </location>
</feature>
<dbReference type="CDD" id="cd06186">
    <property type="entry name" value="NOX_Duox_like_FAD_NADP"/>
    <property type="match status" value="1"/>
</dbReference>
<comment type="similarity">
    <text evidence="2">Belongs to the ferric reductase (FRE) family.</text>
</comment>
<evidence type="ECO:0000256" key="2">
    <source>
        <dbReference type="ARBA" id="ARBA00006278"/>
    </source>
</evidence>